<dbReference type="InterPro" id="IPR001107">
    <property type="entry name" value="Band_7"/>
</dbReference>
<dbReference type="PRINTS" id="PR00721">
    <property type="entry name" value="STOMATIN"/>
</dbReference>
<dbReference type="AlphaFoldDB" id="A0A895YJM5"/>
<dbReference type="InterPro" id="IPR001972">
    <property type="entry name" value="Stomatin_HflK_fam"/>
</dbReference>
<dbReference type="SMART" id="SM00244">
    <property type="entry name" value="PHB"/>
    <property type="match status" value="1"/>
</dbReference>
<dbReference type="Proteomes" id="UP000662857">
    <property type="component" value="Chromosome"/>
</dbReference>
<accession>A0A895YJM5</accession>
<gene>
    <name evidence="3" type="ORF">JQS43_08030</name>
</gene>
<evidence type="ECO:0000259" key="2">
    <source>
        <dbReference type="SMART" id="SM00244"/>
    </source>
</evidence>
<dbReference type="KEGG" id="nhy:JQS43_08030"/>
<comment type="similarity">
    <text evidence="1">Belongs to the band 7/mec-2 family.</text>
</comment>
<reference evidence="3" key="1">
    <citation type="submission" date="2021-02" db="EMBL/GenBank/DDBJ databases">
        <title>Natrosporangium hydrolyticum gen. nov., sp. nov, a haloalkaliphilic actinobacterium from a soda solonchak soil.</title>
        <authorList>
            <person name="Sorokin D.Y."/>
            <person name="Khijniak T.V."/>
            <person name="Zakharycheva A.P."/>
            <person name="Boueva O.V."/>
            <person name="Ariskina E.V."/>
            <person name="Hahnke R.L."/>
            <person name="Bunk B."/>
            <person name="Sproer C."/>
            <person name="Schumann P."/>
            <person name="Evtushenko L.I."/>
            <person name="Kublanov I.V."/>
        </authorList>
    </citation>
    <scope>NUCLEOTIDE SEQUENCE</scope>
    <source>
        <strain evidence="3">DSM 106523</strain>
    </source>
</reference>
<proteinExistence type="inferred from homology"/>
<name>A0A895YJM5_9ACTN</name>
<keyword evidence="4" id="KW-1185">Reference proteome</keyword>
<dbReference type="PANTHER" id="PTHR10264">
    <property type="entry name" value="BAND 7 PROTEIN-RELATED"/>
    <property type="match status" value="1"/>
</dbReference>
<protein>
    <submittedName>
        <fullName evidence="3">Slipin family protein</fullName>
    </submittedName>
</protein>
<dbReference type="EMBL" id="CP070499">
    <property type="protein sequence ID" value="QSB16232.1"/>
    <property type="molecule type" value="Genomic_DNA"/>
</dbReference>
<evidence type="ECO:0000313" key="4">
    <source>
        <dbReference type="Proteomes" id="UP000662857"/>
    </source>
</evidence>
<dbReference type="CDD" id="cd13438">
    <property type="entry name" value="SPFH_eoslipins_u2"/>
    <property type="match status" value="1"/>
</dbReference>
<dbReference type="Pfam" id="PF01145">
    <property type="entry name" value="Band_7"/>
    <property type="match status" value="1"/>
</dbReference>
<organism evidence="3 4">
    <name type="scientific">Natronosporangium hydrolyticum</name>
    <dbReference type="NCBI Taxonomy" id="2811111"/>
    <lineage>
        <taxon>Bacteria</taxon>
        <taxon>Bacillati</taxon>
        <taxon>Actinomycetota</taxon>
        <taxon>Actinomycetes</taxon>
        <taxon>Micromonosporales</taxon>
        <taxon>Micromonosporaceae</taxon>
        <taxon>Natronosporangium</taxon>
    </lineage>
</organism>
<dbReference type="SUPFAM" id="SSF117892">
    <property type="entry name" value="Band 7/SPFH domain"/>
    <property type="match status" value="1"/>
</dbReference>
<feature type="domain" description="Band 7" evidence="2">
    <location>
        <begin position="1"/>
        <end position="158"/>
    </location>
</feature>
<evidence type="ECO:0000256" key="1">
    <source>
        <dbReference type="ARBA" id="ARBA00008164"/>
    </source>
</evidence>
<dbReference type="PANTHER" id="PTHR10264:SF83">
    <property type="entry name" value="BLL5629 PROTEIN"/>
    <property type="match status" value="1"/>
</dbReference>
<dbReference type="InterPro" id="IPR043202">
    <property type="entry name" value="Band-7_stomatin-like"/>
</dbReference>
<dbReference type="GO" id="GO:0005886">
    <property type="term" value="C:plasma membrane"/>
    <property type="evidence" value="ECO:0007669"/>
    <property type="project" value="InterPro"/>
</dbReference>
<dbReference type="Gene3D" id="3.30.479.30">
    <property type="entry name" value="Band 7 domain"/>
    <property type="match status" value="1"/>
</dbReference>
<sequence length="216" mass="23524">MATIIVRQYQRAVRLVDGEAREVLAPGRYRYRPPRTEILPVDLRSQLLTVSGQEVLTADGVAVRVTVVLRIAVSDPVTHLTVSQQPTDEVYTAAQHSVRAAVTELTLEALLAARASLGPQLVPEVAAAGERVGLTVDQVSLRDVMLPGELRRAYAQTVLAREQGRAELERARAETAALRSMANSAKLLEQHPALLRLRTLQVAEQAGTELRLTVGD</sequence>
<evidence type="ECO:0000313" key="3">
    <source>
        <dbReference type="EMBL" id="QSB16232.1"/>
    </source>
</evidence>
<dbReference type="RefSeq" id="WP_239678438.1">
    <property type="nucleotide sequence ID" value="NZ_CP070499.1"/>
</dbReference>
<dbReference type="InterPro" id="IPR036013">
    <property type="entry name" value="Band_7/SPFH_dom_sf"/>
</dbReference>